<organism evidence="2 3">
    <name type="scientific">Penicillium argentinense</name>
    <dbReference type="NCBI Taxonomy" id="1131581"/>
    <lineage>
        <taxon>Eukaryota</taxon>
        <taxon>Fungi</taxon>
        <taxon>Dikarya</taxon>
        <taxon>Ascomycota</taxon>
        <taxon>Pezizomycotina</taxon>
        <taxon>Eurotiomycetes</taxon>
        <taxon>Eurotiomycetidae</taxon>
        <taxon>Eurotiales</taxon>
        <taxon>Aspergillaceae</taxon>
        <taxon>Penicillium</taxon>
    </lineage>
</organism>
<reference evidence="2" key="1">
    <citation type="submission" date="2022-11" db="EMBL/GenBank/DDBJ databases">
        <authorList>
            <person name="Petersen C."/>
        </authorList>
    </citation>
    <scope>NUCLEOTIDE SEQUENCE</scope>
    <source>
        <strain evidence="2">IBT 30761</strain>
    </source>
</reference>
<dbReference type="OrthoDB" id="2588098at2759"/>
<dbReference type="SUPFAM" id="SSF81383">
    <property type="entry name" value="F-box domain"/>
    <property type="match status" value="1"/>
</dbReference>
<name>A0A9W9KM63_9EURO</name>
<reference evidence="2" key="2">
    <citation type="journal article" date="2023" name="IMA Fungus">
        <title>Comparative genomic study of the Penicillium genus elucidates a diverse pangenome and 15 lateral gene transfer events.</title>
        <authorList>
            <person name="Petersen C."/>
            <person name="Sorensen T."/>
            <person name="Nielsen M.R."/>
            <person name="Sondergaard T.E."/>
            <person name="Sorensen J.L."/>
            <person name="Fitzpatrick D.A."/>
            <person name="Frisvad J.C."/>
            <person name="Nielsen K.L."/>
        </authorList>
    </citation>
    <scope>NUCLEOTIDE SEQUENCE</scope>
    <source>
        <strain evidence="2">IBT 30761</strain>
    </source>
</reference>
<dbReference type="CDD" id="cd09917">
    <property type="entry name" value="F-box_SF"/>
    <property type="match status" value="1"/>
</dbReference>
<sequence>MGHNWRVIAPGRDEATGCLGQLIDALLSGSAGGLVSLLAVPLNAHRYENVEVLPGENVEDEDGDLKCTKRSRKRGPPQNHFRKAARIDSHNVNEVVYLGDPSPKSMSTLPSEIHQKIFARLDDVIDVLRFSLTNRYFWAVGLLRIEEHIVRSLAPWAGERIICINDRCDPSKYPPGLLSSEEERKIRELNQVNNLGSSSIKHSYKKVGGPSLSQKLQDWFCDHRRANPMSKADAMEIMMGLKPEKLELYPRDQVWILRNLTTKEYVRGEVIALKQDFIHGPQIDVFGFAEVLISRIAWSDEPERIGRCKNVARGKWAGHRFDVTPLSLLEQLDDGASWVDVSNEVLREIDLMVSGENGDNWRDKLAGQFDRMERATELQL</sequence>
<comment type="caution">
    <text evidence="2">The sequence shown here is derived from an EMBL/GenBank/DDBJ whole genome shotgun (WGS) entry which is preliminary data.</text>
</comment>
<dbReference type="EMBL" id="JAPQKI010000002">
    <property type="protein sequence ID" value="KAJ5110641.1"/>
    <property type="molecule type" value="Genomic_DNA"/>
</dbReference>
<protein>
    <recommendedName>
        <fullName evidence="4">F-box domain-containing protein</fullName>
    </recommendedName>
</protein>
<evidence type="ECO:0000256" key="1">
    <source>
        <dbReference type="SAM" id="MobiDB-lite"/>
    </source>
</evidence>
<gene>
    <name evidence="2" type="ORF">N7532_001176</name>
</gene>
<accession>A0A9W9KM63</accession>
<feature type="region of interest" description="Disordered" evidence="1">
    <location>
        <begin position="61"/>
        <end position="80"/>
    </location>
</feature>
<feature type="compositionally biased region" description="Basic residues" evidence="1">
    <location>
        <begin position="68"/>
        <end position="80"/>
    </location>
</feature>
<dbReference type="RefSeq" id="XP_056478711.1">
    <property type="nucleotide sequence ID" value="XM_056613670.1"/>
</dbReference>
<keyword evidence="3" id="KW-1185">Reference proteome</keyword>
<evidence type="ECO:0008006" key="4">
    <source>
        <dbReference type="Google" id="ProtNLM"/>
    </source>
</evidence>
<dbReference type="GeneID" id="81352649"/>
<dbReference type="Proteomes" id="UP001149074">
    <property type="component" value="Unassembled WGS sequence"/>
</dbReference>
<proteinExistence type="predicted"/>
<evidence type="ECO:0000313" key="3">
    <source>
        <dbReference type="Proteomes" id="UP001149074"/>
    </source>
</evidence>
<evidence type="ECO:0000313" key="2">
    <source>
        <dbReference type="EMBL" id="KAJ5110641.1"/>
    </source>
</evidence>
<feature type="non-terminal residue" evidence="2">
    <location>
        <position position="1"/>
    </location>
</feature>
<dbReference type="InterPro" id="IPR036047">
    <property type="entry name" value="F-box-like_dom_sf"/>
</dbReference>
<dbReference type="AlphaFoldDB" id="A0A9W9KM63"/>